<evidence type="ECO:0000259" key="1">
    <source>
        <dbReference type="Pfam" id="PF12973"/>
    </source>
</evidence>
<comment type="caution">
    <text evidence="2">The sequence shown here is derived from an EMBL/GenBank/DDBJ whole genome shotgun (WGS) entry which is preliminary data.</text>
</comment>
<dbReference type="AlphaFoldDB" id="A0A9P4WSS0"/>
<dbReference type="OrthoDB" id="9970537at2759"/>
<sequence>MQQFEFHHFSTNPLVAPTDLSHHREWKDLEPGISQLTLNHDPSTGRGTYLQRWAPDTSNQIQNFVHDYVEEIIILEGDLRDLKGR</sequence>
<dbReference type="InterPro" id="IPR014710">
    <property type="entry name" value="RmlC-like_jellyroll"/>
</dbReference>
<dbReference type="InterPro" id="IPR025979">
    <property type="entry name" value="ChrR-like_cupin_dom"/>
</dbReference>
<reference evidence="2" key="1">
    <citation type="submission" date="2019-04" db="EMBL/GenBank/DDBJ databases">
        <title>Sequencing of skin fungus with MAO and IRED activity.</title>
        <authorList>
            <person name="Marsaioli A.J."/>
            <person name="Bonatto J.M.C."/>
            <person name="Reis Junior O."/>
        </authorList>
    </citation>
    <scope>NUCLEOTIDE SEQUENCE</scope>
    <source>
        <strain evidence="2">28M1</strain>
    </source>
</reference>
<dbReference type="InterPro" id="IPR011051">
    <property type="entry name" value="RmlC_Cupin_sf"/>
</dbReference>
<protein>
    <recommendedName>
        <fullName evidence="1">ChrR-like cupin domain-containing protein</fullName>
    </recommendedName>
</protein>
<evidence type="ECO:0000313" key="2">
    <source>
        <dbReference type="EMBL" id="KAF3041606.1"/>
    </source>
</evidence>
<proteinExistence type="predicted"/>
<organism evidence="2 3">
    <name type="scientific">Didymella heteroderae</name>
    <dbReference type="NCBI Taxonomy" id="1769908"/>
    <lineage>
        <taxon>Eukaryota</taxon>
        <taxon>Fungi</taxon>
        <taxon>Dikarya</taxon>
        <taxon>Ascomycota</taxon>
        <taxon>Pezizomycotina</taxon>
        <taxon>Dothideomycetes</taxon>
        <taxon>Pleosporomycetidae</taxon>
        <taxon>Pleosporales</taxon>
        <taxon>Pleosporineae</taxon>
        <taxon>Didymellaceae</taxon>
        <taxon>Didymella</taxon>
    </lineage>
</organism>
<feature type="domain" description="ChrR-like cupin" evidence="1">
    <location>
        <begin position="22"/>
        <end position="84"/>
    </location>
</feature>
<evidence type="ECO:0000313" key="3">
    <source>
        <dbReference type="Proteomes" id="UP000758155"/>
    </source>
</evidence>
<dbReference type="SUPFAM" id="SSF51182">
    <property type="entry name" value="RmlC-like cupins"/>
    <property type="match status" value="1"/>
</dbReference>
<name>A0A9P4WSS0_9PLEO</name>
<dbReference type="EMBL" id="SWKV01000020">
    <property type="protein sequence ID" value="KAF3041606.1"/>
    <property type="molecule type" value="Genomic_DNA"/>
</dbReference>
<dbReference type="Gene3D" id="2.60.120.10">
    <property type="entry name" value="Jelly Rolls"/>
    <property type="match status" value="1"/>
</dbReference>
<keyword evidence="3" id="KW-1185">Reference proteome</keyword>
<accession>A0A9P4WSS0</accession>
<dbReference type="Pfam" id="PF12973">
    <property type="entry name" value="Cupin_7"/>
    <property type="match status" value="1"/>
</dbReference>
<gene>
    <name evidence="2" type="ORF">E8E12_009640</name>
</gene>
<dbReference type="Proteomes" id="UP000758155">
    <property type="component" value="Unassembled WGS sequence"/>
</dbReference>